<evidence type="ECO:0000256" key="3">
    <source>
        <dbReference type="ARBA" id="ARBA00022659"/>
    </source>
</evidence>
<dbReference type="InterPro" id="IPR000436">
    <property type="entry name" value="Sushi_SCR_CCP_dom"/>
</dbReference>
<keyword evidence="7 11" id="KW-1015">Disulfide bond</keyword>
<feature type="domain" description="Sushi" evidence="13">
    <location>
        <begin position="72"/>
        <end position="134"/>
    </location>
</feature>
<feature type="domain" description="Sushi" evidence="13">
    <location>
        <begin position="135"/>
        <end position="194"/>
    </location>
</feature>
<evidence type="ECO:0000313" key="15">
    <source>
        <dbReference type="Proteomes" id="UP000010552"/>
    </source>
</evidence>
<evidence type="ECO:0000256" key="12">
    <source>
        <dbReference type="SAM" id="MobiDB-lite"/>
    </source>
</evidence>
<feature type="domain" description="Sushi" evidence="13">
    <location>
        <begin position="319"/>
        <end position="384"/>
    </location>
</feature>
<proteinExistence type="predicted"/>
<feature type="domain" description="Sushi" evidence="13">
    <location>
        <begin position="8"/>
        <end position="71"/>
    </location>
</feature>
<feature type="domain" description="Sushi" evidence="13">
    <location>
        <begin position="195"/>
        <end position="258"/>
    </location>
</feature>
<dbReference type="PANTHER" id="PTHR45656:SF4">
    <property type="entry name" value="PROTEIN CBR-CLEC-78"/>
    <property type="match status" value="1"/>
</dbReference>
<organism evidence="14 15">
    <name type="scientific">Pteropus alecto</name>
    <name type="common">Black flying fox</name>
    <dbReference type="NCBI Taxonomy" id="9402"/>
    <lineage>
        <taxon>Eukaryota</taxon>
        <taxon>Metazoa</taxon>
        <taxon>Chordata</taxon>
        <taxon>Craniata</taxon>
        <taxon>Vertebrata</taxon>
        <taxon>Euteleostomi</taxon>
        <taxon>Mammalia</taxon>
        <taxon>Eutheria</taxon>
        <taxon>Laurasiatheria</taxon>
        <taxon>Chiroptera</taxon>
        <taxon>Yinpterochiroptera</taxon>
        <taxon>Pteropodoidea</taxon>
        <taxon>Pteropodidae</taxon>
        <taxon>Pteropodinae</taxon>
        <taxon>Pteropus</taxon>
    </lineage>
</organism>
<gene>
    <name evidence="14" type="ORF">PAL_GLEAN10017586</name>
</gene>
<keyword evidence="15" id="KW-1185">Reference proteome</keyword>
<evidence type="ECO:0000256" key="10">
    <source>
        <dbReference type="ARBA" id="ARBA00047055"/>
    </source>
</evidence>
<dbReference type="PANTHER" id="PTHR45656">
    <property type="entry name" value="PROTEIN CBR-CLEC-78"/>
    <property type="match status" value="1"/>
</dbReference>
<dbReference type="InParanoid" id="L5KYN7"/>
<dbReference type="Gene3D" id="2.10.70.10">
    <property type="entry name" value="Complement Module, domain 1"/>
    <property type="match status" value="7"/>
</dbReference>
<evidence type="ECO:0000256" key="4">
    <source>
        <dbReference type="ARBA" id="ARBA00022729"/>
    </source>
</evidence>
<dbReference type="SMART" id="SM00032">
    <property type="entry name" value="CCP"/>
    <property type="match status" value="7"/>
</dbReference>
<evidence type="ECO:0000256" key="9">
    <source>
        <dbReference type="ARBA" id="ARBA00023279"/>
    </source>
</evidence>
<feature type="compositionally biased region" description="Basic and acidic residues" evidence="12">
    <location>
        <begin position="483"/>
        <end position="495"/>
    </location>
</feature>
<comment type="caution">
    <text evidence="11">Lacks conserved residue(s) required for the propagation of feature annotation.</text>
</comment>
<feature type="disulfide bond" evidence="11">
    <location>
        <begin position="415"/>
        <end position="442"/>
    </location>
</feature>
<keyword evidence="9" id="KW-0278">Fertilization</keyword>
<feature type="domain" description="Sushi" evidence="13">
    <location>
        <begin position="385"/>
        <end position="444"/>
    </location>
</feature>
<evidence type="ECO:0000259" key="13">
    <source>
        <dbReference type="PROSITE" id="PS50923"/>
    </source>
</evidence>
<dbReference type="EMBL" id="KB030474">
    <property type="protein sequence ID" value="ELK16121.1"/>
    <property type="molecule type" value="Genomic_DNA"/>
</dbReference>
<dbReference type="FunFam" id="2.10.70.10:FF:000014">
    <property type="entry name" value="Membrane cofactor protein"/>
    <property type="match status" value="2"/>
</dbReference>
<feature type="non-terminal residue" evidence="14">
    <location>
        <position position="1"/>
    </location>
</feature>
<comment type="subunit">
    <text evidence="10">Interacts with C3b. Interacts with C4b. Interacts with moesin/MSN.</text>
</comment>
<dbReference type="AlphaFoldDB" id="L5KYN7"/>
<keyword evidence="4" id="KW-0732">Signal</keyword>
<evidence type="ECO:0000313" key="14">
    <source>
        <dbReference type="EMBL" id="ELK16121.1"/>
    </source>
</evidence>
<sequence>VLILLCPDACDDPPRYESMMLKGNSKNLYQPGDQIEFKCRPGYTPIIPLLPTSAICQSNNTWTPLQEACTGKLCSQLGEPVNGQVVYVNGSYKFGSQAHYSCNEGYSLLGTKILYCELSGDNVDWSDTPPHCEMVKCQYPIVQNGRQVSGFGGKYYYNAAVRFECVQGFQLNGSDTIVCGADSMWKPAIPQCVKDACDDPPRYESMMLKDVSKDLYLPGDQIEFKCRLGFKPIIPLLPTTAICQSDNTWTPLQEACTRKSCPQLADPSNGQVNGTFLFGSEVHFVCNEGYELVGTKILYCEISENNVAWSGDPPQCEKIMCQPPGDIPNGKHTSSHKDVFEYNEVVIYSCNPSGGPDEYSLVGESRLVCSGRDTWSSALPECKVVKCQFPVVKNGRLIAGFARKFYYNAQVVFECVQGFHLKGNSTIVCGANNEWQPKMPECIEDVKPTTIPVTPSVAGHPGSVTLPGLKPTSPATSPVPRPTDSEHATPGDEPPKYLGGGIIALIVIVTGRGRTEQSVTSINSNDHDMVSLEDCISSVSWNNYPGATEFFPSSPQPKAVAELKRNLAQQ</sequence>
<keyword evidence="6" id="KW-0472">Membrane</keyword>
<evidence type="ECO:0000256" key="11">
    <source>
        <dbReference type="PROSITE-ProRule" id="PRU00302"/>
    </source>
</evidence>
<dbReference type="STRING" id="9402.L5KYN7"/>
<dbReference type="FunCoup" id="L5KYN7">
    <property type="interactions" value="303"/>
</dbReference>
<dbReference type="GO" id="GO:0016020">
    <property type="term" value="C:membrane"/>
    <property type="evidence" value="ECO:0007669"/>
    <property type="project" value="UniProtKB-SubCell"/>
</dbReference>
<evidence type="ECO:0000256" key="8">
    <source>
        <dbReference type="ARBA" id="ARBA00023180"/>
    </source>
</evidence>
<accession>L5KYN7</accession>
<evidence type="ECO:0000256" key="1">
    <source>
        <dbReference type="ARBA" id="ARBA00004167"/>
    </source>
</evidence>
<reference evidence="15" key="1">
    <citation type="journal article" date="2013" name="Science">
        <title>Comparative analysis of bat genomes provides insight into the evolution of flight and immunity.</title>
        <authorList>
            <person name="Zhang G."/>
            <person name="Cowled C."/>
            <person name="Shi Z."/>
            <person name="Huang Z."/>
            <person name="Bishop-Lilly K.A."/>
            <person name="Fang X."/>
            <person name="Wynne J.W."/>
            <person name="Xiong Z."/>
            <person name="Baker M.L."/>
            <person name="Zhao W."/>
            <person name="Tachedjian M."/>
            <person name="Zhu Y."/>
            <person name="Zhou P."/>
            <person name="Jiang X."/>
            <person name="Ng J."/>
            <person name="Yang L."/>
            <person name="Wu L."/>
            <person name="Xiao J."/>
            <person name="Feng Y."/>
            <person name="Chen Y."/>
            <person name="Sun X."/>
            <person name="Zhang Y."/>
            <person name="Marsh G.A."/>
            <person name="Crameri G."/>
            <person name="Broder C.C."/>
            <person name="Frey K.G."/>
            <person name="Wang L.F."/>
            <person name="Wang J."/>
        </authorList>
    </citation>
    <scope>NUCLEOTIDE SEQUENCE [LARGE SCALE GENOMIC DNA]</scope>
</reference>
<keyword evidence="5" id="KW-0677">Repeat</keyword>
<evidence type="ECO:0000256" key="5">
    <source>
        <dbReference type="ARBA" id="ARBA00022737"/>
    </source>
</evidence>
<comment type="subcellular location">
    <subcellularLocation>
        <location evidence="1">Membrane</location>
        <topology evidence="1">Single-pass membrane protein</topology>
    </subcellularLocation>
</comment>
<dbReference type="CDD" id="cd00033">
    <property type="entry name" value="CCP"/>
    <property type="match status" value="7"/>
</dbReference>
<dbReference type="InterPro" id="IPR035976">
    <property type="entry name" value="Sushi/SCR/CCP_sf"/>
</dbReference>
<feature type="domain" description="Sushi" evidence="13">
    <location>
        <begin position="259"/>
        <end position="318"/>
    </location>
</feature>
<dbReference type="GO" id="GO:0007338">
    <property type="term" value="P:single fertilization"/>
    <property type="evidence" value="ECO:0007669"/>
    <property type="project" value="UniProtKB-KW"/>
</dbReference>
<dbReference type="SUPFAM" id="SSF57535">
    <property type="entry name" value="Complement control module/SCR domain"/>
    <property type="match status" value="7"/>
</dbReference>
<dbReference type="Proteomes" id="UP000010552">
    <property type="component" value="Unassembled WGS sequence"/>
</dbReference>
<dbReference type="InterPro" id="IPR051277">
    <property type="entry name" value="SEZ6_CSMD_C4BPB_Regulators"/>
</dbReference>
<dbReference type="PROSITE" id="PS50923">
    <property type="entry name" value="SUSHI"/>
    <property type="match status" value="7"/>
</dbReference>
<evidence type="ECO:0000256" key="6">
    <source>
        <dbReference type="ARBA" id="ARBA00023136"/>
    </source>
</evidence>
<evidence type="ECO:0000256" key="7">
    <source>
        <dbReference type="ARBA" id="ARBA00023157"/>
    </source>
</evidence>
<dbReference type="eggNOG" id="ENOG502QPUC">
    <property type="taxonomic scope" value="Eukaryota"/>
</dbReference>
<keyword evidence="8" id="KW-0325">Glycoprotein</keyword>
<keyword evidence="3 11" id="KW-0768">Sushi</keyword>
<evidence type="ECO:0000256" key="2">
    <source>
        <dbReference type="ARBA" id="ARBA00017517"/>
    </source>
</evidence>
<protein>
    <recommendedName>
        <fullName evidence="2">Membrane cofactor protein</fullName>
    </recommendedName>
</protein>
<dbReference type="FunFam" id="2.10.70.10:FF:000042">
    <property type="entry name" value="Membrane cofactor protein"/>
    <property type="match status" value="1"/>
</dbReference>
<feature type="region of interest" description="Disordered" evidence="12">
    <location>
        <begin position="457"/>
        <end position="496"/>
    </location>
</feature>
<dbReference type="Pfam" id="PF00084">
    <property type="entry name" value="Sushi"/>
    <property type="match status" value="7"/>
</dbReference>
<dbReference type="FunFam" id="2.10.70.10:FF:000055">
    <property type="entry name" value="Complement decay-accelerating factor, GPI-anchored"/>
    <property type="match status" value="2"/>
</dbReference>
<name>L5KYN7_PTEAL</name>
<feature type="disulfide bond" evidence="11">
    <location>
        <begin position="165"/>
        <end position="192"/>
    </location>
</feature>